<name>A0A2Z2NPW8_9GAMM</name>
<dbReference type="Proteomes" id="UP000250079">
    <property type="component" value="Chromosome"/>
</dbReference>
<organism evidence="2 3">
    <name type="scientific">Granulosicoccus antarcticus IMCC3135</name>
    <dbReference type="NCBI Taxonomy" id="1192854"/>
    <lineage>
        <taxon>Bacteria</taxon>
        <taxon>Pseudomonadati</taxon>
        <taxon>Pseudomonadota</taxon>
        <taxon>Gammaproteobacteria</taxon>
        <taxon>Chromatiales</taxon>
        <taxon>Granulosicoccaceae</taxon>
        <taxon>Granulosicoccus</taxon>
    </lineage>
</organism>
<evidence type="ECO:0000313" key="2">
    <source>
        <dbReference type="EMBL" id="ASJ73496.1"/>
    </source>
</evidence>
<gene>
    <name evidence="1" type="ORF">IMCC3135_07690</name>
    <name evidence="2" type="ORF">IMCC3135_17070</name>
</gene>
<accession>A0A2Z2NPW8</accession>
<dbReference type="PANTHER" id="PTHR35004">
    <property type="entry name" value="TRANSPOSASE RV3428C-RELATED"/>
    <property type="match status" value="1"/>
</dbReference>
<evidence type="ECO:0000313" key="1">
    <source>
        <dbReference type="EMBL" id="ASJ71643.1"/>
    </source>
</evidence>
<dbReference type="KEGG" id="gai:IMCC3135_07690"/>
<protein>
    <recommendedName>
        <fullName evidence="4">HTH IS21-type domain-containing protein</fullName>
    </recommendedName>
</protein>
<evidence type="ECO:0008006" key="4">
    <source>
        <dbReference type="Google" id="ProtNLM"/>
    </source>
</evidence>
<dbReference type="RefSeq" id="WP_088917056.1">
    <property type="nucleotide sequence ID" value="NZ_CP018632.1"/>
</dbReference>
<dbReference type="OrthoDB" id="2065409at2"/>
<dbReference type="EMBL" id="CP018632">
    <property type="protein sequence ID" value="ASJ71643.1"/>
    <property type="molecule type" value="Genomic_DNA"/>
</dbReference>
<dbReference type="EMBL" id="CP018632">
    <property type="protein sequence ID" value="ASJ73496.1"/>
    <property type="molecule type" value="Genomic_DNA"/>
</dbReference>
<reference evidence="2 3" key="1">
    <citation type="submission" date="2016-12" db="EMBL/GenBank/DDBJ databases">
        <authorList>
            <person name="Song W.-J."/>
            <person name="Kurnit D.M."/>
        </authorList>
    </citation>
    <scope>NUCLEOTIDE SEQUENCE [LARGE SCALE GENOMIC DNA]</scope>
    <source>
        <strain evidence="2 3">IMCC3135</strain>
    </source>
</reference>
<dbReference type="AlphaFoldDB" id="A0A2Z2NPW8"/>
<sequence>MSIDKEMEAKILRYHFVEHWGVNTIAVQLGVHHTTVDRVLCQAGLPKLERARKASIVDPYYPMILEELAKYPKLSATRLFVMARSRGYPGSSSQFRAHVSQLRPRKTPEAYLRLKTLPGEQGQVDWGLCRARHKPHYPEHQTMPS</sequence>
<keyword evidence="3" id="KW-1185">Reference proteome</keyword>
<evidence type="ECO:0000313" key="3">
    <source>
        <dbReference type="Proteomes" id="UP000250079"/>
    </source>
</evidence>
<dbReference type="PANTHER" id="PTHR35004:SF8">
    <property type="entry name" value="TRANSPOSASE RV3428C-RELATED"/>
    <property type="match status" value="1"/>
</dbReference>
<proteinExistence type="predicted"/>
<dbReference type="KEGG" id="gai:IMCC3135_17070"/>